<comment type="caution">
    <text evidence="1">The sequence shown here is derived from an EMBL/GenBank/DDBJ whole genome shotgun (WGS) entry which is preliminary data.</text>
</comment>
<name>A0AAW1N6L3_POPJA</name>
<accession>A0AAW1N6L3</accession>
<sequence>MSVLNQNRRQSPPFSHQINKFISRYPDLKYNGSAIYCLMCRRRLVGWNASDCRQHVSSSRHKRSRKSHMPYWTFVYDFIFMLSVCDIPQNMLDTPQFRVFWQKYFPNWTLPTRKQVCTEFPHVKEVLENQIRCELRGKKLWVTVAIVDVKKDKVVNVLVRILKENYSSKPFLIASRRLKQLDGEAIHNLVKGALMKFCVNPSKGALMKFCVNPRNVLMFVTDESDYMLAGGALLKRSLDAVEILQETSLSLTEMMDMANNVYSTLSDLENVSGMVAAEKFSNVLWGNPDYVELRAVNECLKDDRLSSDHQRYYSYAKITCMDVERSLASYNG</sequence>
<gene>
    <name evidence="1" type="ORF">QE152_g1524</name>
</gene>
<evidence type="ECO:0000313" key="1">
    <source>
        <dbReference type="EMBL" id="KAK9754257.1"/>
    </source>
</evidence>
<organism evidence="1 2">
    <name type="scientific">Popillia japonica</name>
    <name type="common">Japanese beetle</name>
    <dbReference type="NCBI Taxonomy" id="7064"/>
    <lineage>
        <taxon>Eukaryota</taxon>
        <taxon>Metazoa</taxon>
        <taxon>Ecdysozoa</taxon>
        <taxon>Arthropoda</taxon>
        <taxon>Hexapoda</taxon>
        <taxon>Insecta</taxon>
        <taxon>Pterygota</taxon>
        <taxon>Neoptera</taxon>
        <taxon>Endopterygota</taxon>
        <taxon>Coleoptera</taxon>
        <taxon>Polyphaga</taxon>
        <taxon>Scarabaeiformia</taxon>
        <taxon>Scarabaeidae</taxon>
        <taxon>Rutelinae</taxon>
        <taxon>Popillia</taxon>
    </lineage>
</organism>
<proteinExistence type="predicted"/>
<protein>
    <submittedName>
        <fullName evidence="1">Uncharacterized protein</fullName>
    </submittedName>
</protein>
<evidence type="ECO:0000313" key="2">
    <source>
        <dbReference type="Proteomes" id="UP001458880"/>
    </source>
</evidence>
<dbReference type="EMBL" id="JASPKY010000009">
    <property type="protein sequence ID" value="KAK9754257.1"/>
    <property type="molecule type" value="Genomic_DNA"/>
</dbReference>
<reference evidence="1 2" key="1">
    <citation type="journal article" date="2024" name="BMC Genomics">
        <title>De novo assembly and annotation of Popillia japonica's genome with initial clues to its potential as an invasive pest.</title>
        <authorList>
            <person name="Cucini C."/>
            <person name="Boschi S."/>
            <person name="Funari R."/>
            <person name="Cardaioli E."/>
            <person name="Iannotti N."/>
            <person name="Marturano G."/>
            <person name="Paoli F."/>
            <person name="Bruttini M."/>
            <person name="Carapelli A."/>
            <person name="Frati F."/>
            <person name="Nardi F."/>
        </authorList>
    </citation>
    <scope>NUCLEOTIDE SEQUENCE [LARGE SCALE GENOMIC DNA]</scope>
    <source>
        <strain evidence="1">DMR45628</strain>
    </source>
</reference>
<dbReference type="AlphaFoldDB" id="A0AAW1N6L3"/>
<keyword evidence="2" id="KW-1185">Reference proteome</keyword>
<dbReference type="Proteomes" id="UP001458880">
    <property type="component" value="Unassembled WGS sequence"/>
</dbReference>